<proteinExistence type="predicted"/>
<dbReference type="InterPro" id="IPR034904">
    <property type="entry name" value="FSCA_dom_sf"/>
</dbReference>
<evidence type="ECO:0000259" key="1">
    <source>
        <dbReference type="Pfam" id="PF01883"/>
    </source>
</evidence>
<dbReference type="EMBL" id="MFAM01000016">
    <property type="protein sequence ID" value="OGD79613.1"/>
    <property type="molecule type" value="Genomic_DNA"/>
</dbReference>
<dbReference type="PANTHER" id="PTHR42831">
    <property type="entry name" value="FE-S PROTEIN MATURATION AUXILIARY FACTOR YITW"/>
    <property type="match status" value="1"/>
</dbReference>
<sequence length="103" mass="11369">MTGKEEVMEALKTVIDPELGIDIVSLGLVYDVRVDYDKNRKAEVEVEMTLTSMGCPLAPVIEKMVREAVGNLPDVAGVSLELVWDPPWSMELMSEEAKAELGF</sequence>
<reference evidence="2 3" key="1">
    <citation type="journal article" date="2016" name="Nat. Commun.">
        <title>Thousands of microbial genomes shed light on interconnected biogeochemical processes in an aquifer system.</title>
        <authorList>
            <person name="Anantharaman K."/>
            <person name="Brown C.T."/>
            <person name="Hug L.A."/>
            <person name="Sharon I."/>
            <person name="Castelle C.J."/>
            <person name="Probst A.J."/>
            <person name="Thomas B.C."/>
            <person name="Singh A."/>
            <person name="Wilkins M.J."/>
            <person name="Karaoz U."/>
            <person name="Brodie E.L."/>
            <person name="Williams K.H."/>
            <person name="Hubbard S.S."/>
            <person name="Banfield J.F."/>
        </authorList>
    </citation>
    <scope>NUCLEOTIDE SEQUENCE [LARGE SCALE GENOMIC DNA]</scope>
</reference>
<comment type="caution">
    <text evidence="2">The sequence shown here is derived from an EMBL/GenBank/DDBJ whole genome shotgun (WGS) entry which is preliminary data.</text>
</comment>
<dbReference type="SUPFAM" id="SSF117916">
    <property type="entry name" value="Fe-S cluster assembly (FSCA) domain-like"/>
    <property type="match status" value="1"/>
</dbReference>
<dbReference type="InterPro" id="IPR052339">
    <property type="entry name" value="Fe-S_Maturation_MIP18"/>
</dbReference>
<dbReference type="Gene3D" id="3.30.300.130">
    <property type="entry name" value="Fe-S cluster assembly (FSCA)"/>
    <property type="match status" value="1"/>
</dbReference>
<feature type="domain" description="MIP18 family-like" evidence="1">
    <location>
        <begin position="4"/>
        <end position="79"/>
    </location>
</feature>
<evidence type="ECO:0000313" key="3">
    <source>
        <dbReference type="Proteomes" id="UP000176682"/>
    </source>
</evidence>
<dbReference type="Proteomes" id="UP000176682">
    <property type="component" value="Unassembled WGS sequence"/>
</dbReference>
<dbReference type="PANTHER" id="PTHR42831:SF1">
    <property type="entry name" value="FE-S PROTEIN MATURATION AUXILIARY FACTOR YITW"/>
    <property type="match status" value="1"/>
</dbReference>
<dbReference type="AlphaFoldDB" id="A0A1F5FJ22"/>
<accession>A0A1F5FJ22</accession>
<dbReference type="InterPro" id="IPR002744">
    <property type="entry name" value="MIP18-like"/>
</dbReference>
<dbReference type="Pfam" id="PF01883">
    <property type="entry name" value="FeS_assembly_P"/>
    <property type="match status" value="1"/>
</dbReference>
<protein>
    <recommendedName>
        <fullName evidence="1">MIP18 family-like domain-containing protein</fullName>
    </recommendedName>
</protein>
<organism evidence="2 3">
    <name type="scientific">Candidatus Collierbacteria bacterium RIFOXYB1_FULL_49_13</name>
    <dbReference type="NCBI Taxonomy" id="1817728"/>
    <lineage>
        <taxon>Bacteria</taxon>
        <taxon>Candidatus Collieribacteriota</taxon>
    </lineage>
</organism>
<gene>
    <name evidence="2" type="ORF">A2368_02665</name>
</gene>
<name>A0A1F5FJ22_9BACT</name>
<evidence type="ECO:0000313" key="2">
    <source>
        <dbReference type="EMBL" id="OGD79613.1"/>
    </source>
</evidence>